<keyword evidence="2" id="KW-1003">Cell membrane</keyword>
<evidence type="ECO:0000256" key="4">
    <source>
        <dbReference type="ARBA" id="ARBA00022989"/>
    </source>
</evidence>
<keyword evidence="4 6" id="KW-1133">Transmembrane helix</keyword>
<dbReference type="GO" id="GO:0005886">
    <property type="term" value="C:plasma membrane"/>
    <property type="evidence" value="ECO:0007669"/>
    <property type="project" value="UniProtKB-SubCell"/>
</dbReference>
<proteinExistence type="predicted"/>
<keyword evidence="3 6" id="KW-0812">Transmembrane</keyword>
<keyword evidence="5 6" id="KW-0472">Membrane</keyword>
<feature type="transmembrane region" description="Helical" evidence="6">
    <location>
        <begin position="100"/>
        <end position="118"/>
    </location>
</feature>
<evidence type="ECO:0000256" key="5">
    <source>
        <dbReference type="ARBA" id="ARBA00023136"/>
    </source>
</evidence>
<feature type="transmembrane region" description="Helical" evidence="6">
    <location>
        <begin position="217"/>
        <end position="237"/>
    </location>
</feature>
<evidence type="ECO:0000256" key="3">
    <source>
        <dbReference type="ARBA" id="ARBA00022692"/>
    </source>
</evidence>
<reference evidence="7" key="1">
    <citation type="journal article" date="2020" name="mSystems">
        <title>Genome- and Community-Level Interaction Insights into Carbon Utilization and Element Cycling Functions of Hydrothermarchaeota in Hydrothermal Sediment.</title>
        <authorList>
            <person name="Zhou Z."/>
            <person name="Liu Y."/>
            <person name="Xu W."/>
            <person name="Pan J."/>
            <person name="Luo Z.H."/>
            <person name="Li M."/>
        </authorList>
    </citation>
    <scope>NUCLEOTIDE SEQUENCE [LARGE SCALE GENOMIC DNA]</scope>
    <source>
        <strain evidence="7">SpSt-1073</strain>
    </source>
</reference>
<feature type="transmembrane region" description="Helical" evidence="6">
    <location>
        <begin position="21"/>
        <end position="39"/>
    </location>
</feature>
<dbReference type="EMBL" id="DRXG01000037">
    <property type="protein sequence ID" value="HHN52046.1"/>
    <property type="molecule type" value="Genomic_DNA"/>
</dbReference>
<dbReference type="AlphaFoldDB" id="A0A7J3WBL5"/>
<evidence type="ECO:0000256" key="1">
    <source>
        <dbReference type="ARBA" id="ARBA00004651"/>
    </source>
</evidence>
<dbReference type="PANTHER" id="PTHR30482:SF20">
    <property type="entry name" value="HIGH-AFFINITY BRANCHED-CHAIN AMINO ACID TRANSPORT SYSTEM PERMEASE PROTEIN LIVM"/>
    <property type="match status" value="1"/>
</dbReference>
<feature type="transmembrane region" description="Helical" evidence="6">
    <location>
        <begin position="293"/>
        <end position="315"/>
    </location>
</feature>
<name>A0A7J3WBL5_CALS0</name>
<dbReference type="InterPro" id="IPR043428">
    <property type="entry name" value="LivM-like"/>
</dbReference>
<feature type="transmembrane region" description="Helical" evidence="6">
    <location>
        <begin position="127"/>
        <end position="147"/>
    </location>
</feature>
<accession>A0A7J3WBL5</accession>
<feature type="transmembrane region" description="Helical" evidence="6">
    <location>
        <begin position="257"/>
        <end position="281"/>
    </location>
</feature>
<feature type="transmembrane region" description="Helical" evidence="6">
    <location>
        <begin position="45"/>
        <end position="65"/>
    </location>
</feature>
<dbReference type="PANTHER" id="PTHR30482">
    <property type="entry name" value="HIGH-AFFINITY BRANCHED-CHAIN AMINO ACID TRANSPORT SYSTEM PERMEASE"/>
    <property type="match status" value="1"/>
</dbReference>
<protein>
    <submittedName>
        <fullName evidence="7">Branched-chain amino acid ABC transporter permease</fullName>
    </submittedName>
</protein>
<feature type="transmembrane region" description="Helical" evidence="6">
    <location>
        <begin position="77"/>
        <end position="94"/>
    </location>
</feature>
<dbReference type="InterPro" id="IPR001851">
    <property type="entry name" value="ABC_transp_permease"/>
</dbReference>
<dbReference type="GO" id="GO:0015658">
    <property type="term" value="F:branched-chain amino acid transmembrane transporter activity"/>
    <property type="evidence" value="ECO:0007669"/>
    <property type="project" value="InterPro"/>
</dbReference>
<evidence type="ECO:0000313" key="7">
    <source>
        <dbReference type="EMBL" id="HHN52046.1"/>
    </source>
</evidence>
<comment type="subcellular location">
    <subcellularLocation>
        <location evidence="1">Cell membrane</location>
        <topology evidence="1">Multi-pass membrane protein</topology>
    </subcellularLocation>
</comment>
<organism evidence="7">
    <name type="scientific">Caldiarchaeum subterraneum</name>
    <dbReference type="NCBI Taxonomy" id="311458"/>
    <lineage>
        <taxon>Archaea</taxon>
        <taxon>Nitrososphaerota</taxon>
        <taxon>Candidatus Caldarchaeales</taxon>
        <taxon>Candidatus Caldarchaeaceae</taxon>
        <taxon>Candidatus Caldarchaeum</taxon>
    </lineage>
</organism>
<sequence length="325" mass="34755">MAEAKRNIWQKCRMMKRLDKIFVVTLLAVLAAMAVLPIALNLRFIIFILTLTNIFAMLAVSWNLLSGYMGLLSLGHSFFFAGGGYAAAILSISYGVPPVAAVFLGALVITGLGSLIGLPSLKLRGHFFALVTLIIPIIAYQVTNAIPQLGGHDGIFGIPSLFQSAEAFYLASLAAMAGSVMVSYLVMRSRLGIIFTCIKDDEIAAKAAGIDVPRYKLLGLAISIFIAGVAGAFYAYLNGVISPATYELEKASLPLLMTLLGGRATILGPVVGAYIIEILIETLKIEVLVRARLLIYSALALLIFMIFPSGIVGFLRRKVYGDTAG</sequence>
<comment type="caution">
    <text evidence="7">The sequence shown here is derived from an EMBL/GenBank/DDBJ whole genome shotgun (WGS) entry which is preliminary data.</text>
</comment>
<evidence type="ECO:0000256" key="6">
    <source>
        <dbReference type="SAM" id="Phobius"/>
    </source>
</evidence>
<evidence type="ECO:0000256" key="2">
    <source>
        <dbReference type="ARBA" id="ARBA00022475"/>
    </source>
</evidence>
<dbReference type="CDD" id="cd06581">
    <property type="entry name" value="TM_PBP1_LivM_like"/>
    <property type="match status" value="1"/>
</dbReference>
<dbReference type="Pfam" id="PF02653">
    <property type="entry name" value="BPD_transp_2"/>
    <property type="match status" value="1"/>
</dbReference>
<feature type="transmembrane region" description="Helical" evidence="6">
    <location>
        <begin position="167"/>
        <end position="186"/>
    </location>
</feature>
<gene>
    <name evidence="7" type="ORF">ENM30_01905</name>
</gene>